<dbReference type="RefSeq" id="WP_091971584.1">
    <property type="nucleotide sequence ID" value="NZ_CP124066.1"/>
</dbReference>
<dbReference type="PANTHER" id="PTHR43033">
    <property type="entry name" value="TRNA(ILE)-LYSIDINE SYNTHASE-RELATED"/>
    <property type="match status" value="1"/>
</dbReference>
<evidence type="ECO:0000256" key="3">
    <source>
        <dbReference type="ARBA" id="ARBA00022741"/>
    </source>
</evidence>
<dbReference type="GO" id="GO:0005524">
    <property type="term" value="F:ATP binding"/>
    <property type="evidence" value="ECO:0007669"/>
    <property type="project" value="UniProtKB-UniRule"/>
</dbReference>
<dbReference type="NCBIfam" id="TIGR02432">
    <property type="entry name" value="lysidine_TilS_N"/>
    <property type="match status" value="1"/>
</dbReference>
<keyword evidence="1 6" id="KW-0436">Ligase</keyword>
<dbReference type="SUPFAM" id="SSF52402">
    <property type="entry name" value="Adenine nucleotide alpha hydrolases-like"/>
    <property type="match status" value="1"/>
</dbReference>
<feature type="domain" description="tRNA(Ile)-lysidine/2-thiocytidine synthase N-terminal" evidence="7">
    <location>
        <begin position="26"/>
        <end position="206"/>
    </location>
</feature>
<dbReference type="CDD" id="cd01992">
    <property type="entry name" value="TilS_N"/>
    <property type="match status" value="1"/>
</dbReference>
<keyword evidence="3 6" id="KW-0547">Nucleotide-binding</keyword>
<organism evidence="8 9">
    <name type="scientific">Borreliella japonica</name>
    <name type="common">Borrelia japonica</name>
    <dbReference type="NCBI Taxonomy" id="34095"/>
    <lineage>
        <taxon>Bacteria</taxon>
        <taxon>Pseudomonadati</taxon>
        <taxon>Spirochaetota</taxon>
        <taxon>Spirochaetia</taxon>
        <taxon>Spirochaetales</taxon>
        <taxon>Borreliaceae</taxon>
        <taxon>Borreliella</taxon>
    </lineage>
</organism>
<dbReference type="AlphaFoldDB" id="A0A1G4P2B1"/>
<evidence type="ECO:0000313" key="8">
    <source>
        <dbReference type="EMBL" id="SCW26376.1"/>
    </source>
</evidence>
<comment type="subcellular location">
    <subcellularLocation>
        <location evidence="6">Cytoplasm</location>
    </subcellularLocation>
</comment>
<evidence type="ECO:0000256" key="5">
    <source>
        <dbReference type="ARBA" id="ARBA00048539"/>
    </source>
</evidence>
<dbReference type="HAMAP" id="MF_01161">
    <property type="entry name" value="tRNA_Ile_lys_synt"/>
    <property type="match status" value="1"/>
</dbReference>
<protein>
    <recommendedName>
        <fullName evidence="6">tRNA(Ile)-lysidine synthase</fullName>
        <ecNumber evidence="6">6.3.4.19</ecNumber>
    </recommendedName>
    <alternativeName>
        <fullName evidence="6">tRNA(Ile)-2-lysyl-cytidine synthase</fullName>
    </alternativeName>
    <alternativeName>
        <fullName evidence="6">tRNA(Ile)-lysidine synthetase</fullName>
    </alternativeName>
</protein>
<dbReference type="OrthoDB" id="9807403at2"/>
<accession>A0A1G4P2B1</accession>
<dbReference type="GO" id="GO:0005737">
    <property type="term" value="C:cytoplasm"/>
    <property type="evidence" value="ECO:0007669"/>
    <property type="project" value="UniProtKB-SubCell"/>
</dbReference>
<keyword evidence="6" id="KW-0963">Cytoplasm</keyword>
<dbReference type="Gene3D" id="3.40.50.620">
    <property type="entry name" value="HUPs"/>
    <property type="match status" value="1"/>
</dbReference>
<evidence type="ECO:0000259" key="7">
    <source>
        <dbReference type="Pfam" id="PF01171"/>
    </source>
</evidence>
<dbReference type="EC" id="6.3.4.19" evidence="6"/>
<dbReference type="GO" id="GO:0006400">
    <property type="term" value="P:tRNA modification"/>
    <property type="evidence" value="ECO:0007669"/>
    <property type="project" value="UniProtKB-UniRule"/>
</dbReference>
<evidence type="ECO:0000313" key="9">
    <source>
        <dbReference type="Proteomes" id="UP000199262"/>
    </source>
</evidence>
<gene>
    <name evidence="6" type="primary">tilS</name>
    <name evidence="8" type="ORF">SAMN02983004_00056</name>
</gene>
<sequence>MHFLDDNIQIKIDKFYKKNSLNKNRVIVAFSGGADSTTLLLNLKYYLSNNIVAFYFAHFIRSDNEQNQEIEHVKRFCNFYNIALQIKKCDINIKSESVRLGVSIEELARKCRYNALENALKENGANYIALAHNENDQIETVIMRFFQGSFLDGLAGIPGVNKNIIRPLLEVTRLEIENFLSLNNVSFFVDSTNAKDLYLRNRIRNNLLPSIKNIFKGYEKCLKRISEFSKEFTDYFEKDEFFPVEKGKYYYSFDLKTFLDFPRYLVFRLIFKILNSEGIVAKVSYKALNEVFKVELDRKKNNVLLKTNDFILEKRHNKINLIFKRDEQFYKPFDFILEVGKWHSLSLGKILLKCLECNAASVSRLKCCSYEFRYKFFKDKFKAKKFFSKFIRCNPIYLMLLALDNRLIGIIDLNTLNLVWSEKSILKKISISLIGGLLKE</sequence>
<keyword evidence="2 6" id="KW-0819">tRNA processing</keyword>
<dbReference type="EMBL" id="FMTE01000002">
    <property type="protein sequence ID" value="SCW26376.1"/>
    <property type="molecule type" value="Genomic_DNA"/>
</dbReference>
<reference evidence="9" key="1">
    <citation type="submission" date="2016-10" db="EMBL/GenBank/DDBJ databases">
        <authorList>
            <person name="Varghese N."/>
            <person name="Submissions S."/>
        </authorList>
    </citation>
    <scope>NUCLEOTIDE SEQUENCE [LARGE SCALE GENOMIC DNA]</scope>
    <source>
        <strain evidence="9">ATCC 51557</strain>
    </source>
</reference>
<evidence type="ECO:0000256" key="4">
    <source>
        <dbReference type="ARBA" id="ARBA00022840"/>
    </source>
</evidence>
<dbReference type="Proteomes" id="UP000199262">
    <property type="component" value="Unassembled WGS sequence"/>
</dbReference>
<name>A0A1G4P2B1_BORJA</name>
<comment type="similarity">
    <text evidence="6">Belongs to the tRNA(Ile)-lysidine synthase family.</text>
</comment>
<keyword evidence="4 6" id="KW-0067">ATP-binding</keyword>
<proteinExistence type="inferred from homology"/>
<comment type="function">
    <text evidence="6">Ligates lysine onto the cytidine present at position 34 of the AUA codon-specific tRNA(Ile) that contains the anticodon CAU, in an ATP-dependent manner. Cytidine is converted to lysidine, thus changing the amino acid specificity of the tRNA from methionine to isoleucine.</text>
</comment>
<comment type="catalytic activity">
    <reaction evidence="5 6">
        <text>cytidine(34) in tRNA(Ile2) + L-lysine + ATP = lysidine(34) in tRNA(Ile2) + AMP + diphosphate + H(+)</text>
        <dbReference type="Rhea" id="RHEA:43744"/>
        <dbReference type="Rhea" id="RHEA-COMP:10625"/>
        <dbReference type="Rhea" id="RHEA-COMP:10670"/>
        <dbReference type="ChEBI" id="CHEBI:15378"/>
        <dbReference type="ChEBI" id="CHEBI:30616"/>
        <dbReference type="ChEBI" id="CHEBI:32551"/>
        <dbReference type="ChEBI" id="CHEBI:33019"/>
        <dbReference type="ChEBI" id="CHEBI:82748"/>
        <dbReference type="ChEBI" id="CHEBI:83665"/>
        <dbReference type="ChEBI" id="CHEBI:456215"/>
        <dbReference type="EC" id="6.3.4.19"/>
    </reaction>
</comment>
<feature type="binding site" evidence="6">
    <location>
        <begin position="31"/>
        <end position="36"/>
    </location>
    <ligand>
        <name>ATP</name>
        <dbReference type="ChEBI" id="CHEBI:30616"/>
    </ligand>
</feature>
<evidence type="ECO:0000256" key="6">
    <source>
        <dbReference type="HAMAP-Rule" id="MF_01161"/>
    </source>
</evidence>
<dbReference type="InterPro" id="IPR012094">
    <property type="entry name" value="tRNA_Ile_lys_synt"/>
</dbReference>
<dbReference type="InterPro" id="IPR012795">
    <property type="entry name" value="tRNA_Ile_lys_synt_N"/>
</dbReference>
<dbReference type="GO" id="GO:0032267">
    <property type="term" value="F:tRNA(Ile)-lysidine synthase activity"/>
    <property type="evidence" value="ECO:0007669"/>
    <property type="project" value="UniProtKB-EC"/>
</dbReference>
<dbReference type="InterPro" id="IPR014729">
    <property type="entry name" value="Rossmann-like_a/b/a_fold"/>
</dbReference>
<dbReference type="Pfam" id="PF01171">
    <property type="entry name" value="ATP_bind_3"/>
    <property type="match status" value="1"/>
</dbReference>
<evidence type="ECO:0000256" key="1">
    <source>
        <dbReference type="ARBA" id="ARBA00022598"/>
    </source>
</evidence>
<comment type="domain">
    <text evidence="6">The N-terminal region contains the highly conserved SGGXDS motif, predicted to be a P-loop motif involved in ATP binding.</text>
</comment>
<keyword evidence="9" id="KW-1185">Reference proteome</keyword>
<dbReference type="PANTHER" id="PTHR43033:SF1">
    <property type="entry name" value="TRNA(ILE)-LYSIDINE SYNTHASE-RELATED"/>
    <property type="match status" value="1"/>
</dbReference>
<evidence type="ECO:0000256" key="2">
    <source>
        <dbReference type="ARBA" id="ARBA00022694"/>
    </source>
</evidence>
<dbReference type="InterPro" id="IPR011063">
    <property type="entry name" value="TilS/TtcA_N"/>
</dbReference>